<dbReference type="AlphaFoldDB" id="A3D7M7"/>
<gene>
    <name evidence="1" type="ordered locus">Sbal_3260</name>
</gene>
<keyword evidence="2" id="KW-1185">Reference proteome</keyword>
<evidence type="ECO:0000313" key="1">
    <source>
        <dbReference type="EMBL" id="ABN62740.1"/>
    </source>
</evidence>
<accession>A3D7M7</accession>
<name>A3D7M7_SHEB5</name>
<sequence length="151" mass="16386" precursor="true">MKTLTLLPIASRLSISSTLRMSTPLRLGTALTLGTALILGIAPLGQAIAASSATNSVASPNIETIIVTYRDPLDYALYQHTTEMLSAFRLEIREDIGIQARNSLMEMAKAQHVNRLNLAQIQASNKNLAFVWVSPRQKPTGKSEDKAGQQP</sequence>
<dbReference type="OrthoDB" id="6266632at2"/>
<reference evidence="1 2" key="1">
    <citation type="submission" date="2007-02" db="EMBL/GenBank/DDBJ databases">
        <title>Complete sequence of chromosome of Shewanella baltica OS155.</title>
        <authorList>
            <consortium name="US DOE Joint Genome Institute"/>
            <person name="Copeland A."/>
            <person name="Lucas S."/>
            <person name="Lapidus A."/>
            <person name="Barry K."/>
            <person name="Detter J.C."/>
            <person name="Glavina del Rio T."/>
            <person name="Hammon N."/>
            <person name="Israni S."/>
            <person name="Dalin E."/>
            <person name="Tice H."/>
            <person name="Pitluck S."/>
            <person name="Sims D.R."/>
            <person name="Brettin T."/>
            <person name="Bruce D."/>
            <person name="Han C."/>
            <person name="Tapia R."/>
            <person name="Brainard J."/>
            <person name="Schmutz J."/>
            <person name="Larimer F."/>
            <person name="Land M."/>
            <person name="Hauser L."/>
            <person name="Kyrpides N."/>
            <person name="Mikhailova N."/>
            <person name="Brettar I."/>
            <person name="Klappenbach J."/>
            <person name="Konstantinidis K."/>
            <person name="Rodrigues J."/>
            <person name="Tiedje J."/>
            <person name="Richardson P."/>
        </authorList>
    </citation>
    <scope>NUCLEOTIDE SEQUENCE [LARGE SCALE GENOMIC DNA]</scope>
    <source>
        <strain evidence="2">OS155 / ATCC BAA-1091</strain>
    </source>
</reference>
<dbReference type="KEGG" id="sbl:Sbal_3260"/>
<protein>
    <submittedName>
        <fullName evidence="1">Uncharacterized protein</fullName>
    </submittedName>
</protein>
<dbReference type="EMBL" id="CP000563">
    <property type="protein sequence ID" value="ABN62740.1"/>
    <property type="molecule type" value="Genomic_DNA"/>
</dbReference>
<organism evidence="1 2">
    <name type="scientific">Shewanella baltica (strain OS155 / ATCC BAA-1091)</name>
    <dbReference type="NCBI Taxonomy" id="325240"/>
    <lineage>
        <taxon>Bacteria</taxon>
        <taxon>Pseudomonadati</taxon>
        <taxon>Pseudomonadota</taxon>
        <taxon>Gammaproteobacteria</taxon>
        <taxon>Alteromonadales</taxon>
        <taxon>Shewanellaceae</taxon>
        <taxon>Shewanella</taxon>
    </lineage>
</organism>
<proteinExistence type="predicted"/>
<dbReference type="Proteomes" id="UP000001557">
    <property type="component" value="Chromosome"/>
</dbReference>
<evidence type="ECO:0000313" key="2">
    <source>
        <dbReference type="Proteomes" id="UP000001557"/>
    </source>
</evidence>
<dbReference type="HOGENOM" id="CLU_155917_0_0_6"/>